<dbReference type="InterPro" id="IPR029058">
    <property type="entry name" value="AB_hydrolase_fold"/>
</dbReference>
<keyword evidence="2" id="KW-1185">Reference proteome</keyword>
<accession>A0A7Y9LM75</accession>
<comment type="caution">
    <text evidence="1">The sequence shown here is derived from an EMBL/GenBank/DDBJ whole genome shotgun (WGS) entry which is preliminary data.</text>
</comment>
<organism evidence="1 2">
    <name type="scientific">Pigmentiphaga litoralis</name>
    <dbReference type="NCBI Taxonomy" id="516702"/>
    <lineage>
        <taxon>Bacteria</taxon>
        <taxon>Pseudomonadati</taxon>
        <taxon>Pseudomonadota</taxon>
        <taxon>Betaproteobacteria</taxon>
        <taxon>Burkholderiales</taxon>
        <taxon>Alcaligenaceae</taxon>
        <taxon>Pigmentiphaga</taxon>
    </lineage>
</organism>
<evidence type="ECO:0000313" key="2">
    <source>
        <dbReference type="Proteomes" id="UP000542125"/>
    </source>
</evidence>
<proteinExistence type="predicted"/>
<dbReference type="AlphaFoldDB" id="A0A7Y9LM75"/>
<evidence type="ECO:0008006" key="3">
    <source>
        <dbReference type="Google" id="ProtNLM"/>
    </source>
</evidence>
<dbReference type="Proteomes" id="UP000542125">
    <property type="component" value="Unassembled WGS sequence"/>
</dbReference>
<name>A0A7Y9LM75_9BURK</name>
<dbReference type="RefSeq" id="WP_179584396.1">
    <property type="nucleotide sequence ID" value="NZ_JACBYR010000001.1"/>
</dbReference>
<dbReference type="EMBL" id="JACBYR010000001">
    <property type="protein sequence ID" value="NYE81960.1"/>
    <property type="molecule type" value="Genomic_DNA"/>
</dbReference>
<sequence>MSDLKIAVIDVKPGASMESQSGLQMLRPRIFGAYRAPADRRKVAAIVMHPTSNFMGHYLIEPLAERGICCMGLNSRYMGNDTLLLMERAIQDLGAGVKYLRDAGYEKVVLIGNSGGAALASFYQAQAERLTATQFPDGDPTHLHADDLPPVDGIALCAAHLGRSRLMRDWIDPSVTDEHDPMSVDPALDMYDPRHGGQGVQGVREVQGVQEVRYDADFLARFSAGQQARLDRIEQWAMDRLRTLRATPGAPRDQAFIVYRTHADPRCLDLSIDANDRAPGSVWGDARQVNYSANAMGRTTSLTAFLSQWSSRSQADGPTNLARTSVPVLLLTYTADQSTFPSTRDAWMAAGGDRIRNVDIVGGNHYLAGQPALVPQAADAIAGWADGL</sequence>
<reference evidence="1 2" key="1">
    <citation type="submission" date="2020-07" db="EMBL/GenBank/DDBJ databases">
        <title>Genomic Encyclopedia of Type Strains, Phase IV (KMG-V): Genome sequencing to study the core and pangenomes of soil and plant-associated prokaryotes.</title>
        <authorList>
            <person name="Whitman W."/>
        </authorList>
    </citation>
    <scope>NUCLEOTIDE SEQUENCE [LARGE SCALE GENOMIC DNA]</scope>
    <source>
        <strain evidence="1 2">SAS40</strain>
    </source>
</reference>
<evidence type="ECO:0000313" key="1">
    <source>
        <dbReference type="EMBL" id="NYE81960.1"/>
    </source>
</evidence>
<dbReference type="Gene3D" id="3.40.50.1820">
    <property type="entry name" value="alpha/beta hydrolase"/>
    <property type="match status" value="1"/>
</dbReference>
<gene>
    <name evidence="1" type="ORF">FHW18_001231</name>
</gene>
<dbReference type="SUPFAM" id="SSF53474">
    <property type="entry name" value="alpha/beta-Hydrolases"/>
    <property type="match status" value="1"/>
</dbReference>
<protein>
    <recommendedName>
        <fullName evidence="3">Alpha/beta hydrolase</fullName>
    </recommendedName>
</protein>